<evidence type="ECO:0000313" key="2">
    <source>
        <dbReference type="Proteomes" id="UP000289660"/>
    </source>
</evidence>
<protein>
    <submittedName>
        <fullName evidence="1">Uncharacterized protein</fullName>
    </submittedName>
</protein>
<sequence length="53" mass="6050">MCCWVGFVLVKSIVGMRHLSALVKMQGINVNYDRQSLNKILKKGTLETRLKND</sequence>
<comment type="caution">
    <text evidence="1">The sequence shown here is derived from an EMBL/GenBank/DDBJ whole genome shotgun (WGS) entry which is preliminary data.</text>
</comment>
<reference evidence="2" key="1">
    <citation type="submission" date="2018-12" db="EMBL/GenBank/DDBJ databases">
        <title>Genome sequence of Microcystis aeruginosa NIES-4285.</title>
        <authorList>
            <person name="Tanabe Y."/>
        </authorList>
    </citation>
    <scope>NUCLEOTIDE SEQUENCE [LARGE SCALE GENOMIC DNA]</scope>
    <source>
        <strain evidence="2">NIES-4285</strain>
    </source>
</reference>
<accession>A0A402DBN8</accession>
<name>A0A402DBN8_MICAE</name>
<dbReference type="AlphaFoldDB" id="A0A402DBN8"/>
<proteinExistence type="predicted"/>
<dbReference type="Proteomes" id="UP000289660">
    <property type="component" value="Unassembled WGS sequence"/>
</dbReference>
<dbReference type="EMBL" id="BIFY01000018">
    <property type="protein sequence ID" value="GCE59600.1"/>
    <property type="molecule type" value="Genomic_DNA"/>
</dbReference>
<gene>
    <name evidence="1" type="ORF">MiAbB_01518</name>
</gene>
<organism evidence="1 2">
    <name type="scientific">Microcystis aeruginosa NIES-4285</name>
    <dbReference type="NCBI Taxonomy" id="2497681"/>
    <lineage>
        <taxon>Bacteria</taxon>
        <taxon>Bacillati</taxon>
        <taxon>Cyanobacteriota</taxon>
        <taxon>Cyanophyceae</taxon>
        <taxon>Oscillatoriophycideae</taxon>
        <taxon>Chroococcales</taxon>
        <taxon>Microcystaceae</taxon>
        <taxon>Microcystis</taxon>
    </lineage>
</organism>
<evidence type="ECO:0000313" key="1">
    <source>
        <dbReference type="EMBL" id="GCE59600.1"/>
    </source>
</evidence>